<evidence type="ECO:0000313" key="3">
    <source>
        <dbReference type="Proteomes" id="UP000324222"/>
    </source>
</evidence>
<sequence>MQGSCDRQALQEREDAGHTSFRRSHGRRARAVWLQLAVCRQRRRQDNLKARTGRCTFSRVTVMWRSVWRASAPSGLPDSTLLLHFLVYPVTHRRLAGEREAWRNALQGRDYEPLGTTIMPCLTVPDLLISAMFSTIGWQAESSDIIIRRAVVQRGNDAMKLSYTTPDTVEAGHQ</sequence>
<gene>
    <name evidence="2" type="ORF">E2C01_006915</name>
</gene>
<name>A0A5B7CY24_PORTR</name>
<feature type="region of interest" description="Disordered" evidence="1">
    <location>
        <begin position="1"/>
        <end position="23"/>
    </location>
</feature>
<comment type="caution">
    <text evidence="2">The sequence shown here is derived from an EMBL/GenBank/DDBJ whole genome shotgun (WGS) entry which is preliminary data.</text>
</comment>
<dbReference type="Proteomes" id="UP000324222">
    <property type="component" value="Unassembled WGS sequence"/>
</dbReference>
<dbReference type="AlphaFoldDB" id="A0A5B7CY24"/>
<evidence type="ECO:0000313" key="2">
    <source>
        <dbReference type="EMBL" id="MPC14158.1"/>
    </source>
</evidence>
<reference evidence="2 3" key="1">
    <citation type="submission" date="2019-05" db="EMBL/GenBank/DDBJ databases">
        <title>Another draft genome of Portunus trituberculatus and its Hox gene families provides insights of decapod evolution.</title>
        <authorList>
            <person name="Jeong J.-H."/>
            <person name="Song I."/>
            <person name="Kim S."/>
            <person name="Choi T."/>
            <person name="Kim D."/>
            <person name="Ryu S."/>
            <person name="Kim W."/>
        </authorList>
    </citation>
    <scope>NUCLEOTIDE SEQUENCE [LARGE SCALE GENOMIC DNA]</scope>
    <source>
        <tissue evidence="2">Muscle</tissue>
    </source>
</reference>
<dbReference type="EMBL" id="VSRR010000332">
    <property type="protein sequence ID" value="MPC14158.1"/>
    <property type="molecule type" value="Genomic_DNA"/>
</dbReference>
<evidence type="ECO:0000256" key="1">
    <source>
        <dbReference type="SAM" id="MobiDB-lite"/>
    </source>
</evidence>
<protein>
    <submittedName>
        <fullName evidence="2">Uncharacterized protein</fullName>
    </submittedName>
</protein>
<organism evidence="2 3">
    <name type="scientific">Portunus trituberculatus</name>
    <name type="common">Swimming crab</name>
    <name type="synonym">Neptunus trituberculatus</name>
    <dbReference type="NCBI Taxonomy" id="210409"/>
    <lineage>
        <taxon>Eukaryota</taxon>
        <taxon>Metazoa</taxon>
        <taxon>Ecdysozoa</taxon>
        <taxon>Arthropoda</taxon>
        <taxon>Crustacea</taxon>
        <taxon>Multicrustacea</taxon>
        <taxon>Malacostraca</taxon>
        <taxon>Eumalacostraca</taxon>
        <taxon>Eucarida</taxon>
        <taxon>Decapoda</taxon>
        <taxon>Pleocyemata</taxon>
        <taxon>Brachyura</taxon>
        <taxon>Eubrachyura</taxon>
        <taxon>Portunoidea</taxon>
        <taxon>Portunidae</taxon>
        <taxon>Portuninae</taxon>
        <taxon>Portunus</taxon>
    </lineage>
</organism>
<proteinExistence type="predicted"/>
<keyword evidence="3" id="KW-1185">Reference proteome</keyword>
<accession>A0A5B7CY24</accession>